<evidence type="ECO:0000256" key="13">
    <source>
        <dbReference type="ARBA" id="ARBA00022960"/>
    </source>
</evidence>
<keyword evidence="13 22" id="KW-0133">Cell shape</keyword>
<dbReference type="GO" id="GO:0009252">
    <property type="term" value="P:peptidoglycan biosynthetic process"/>
    <property type="evidence" value="ECO:0007669"/>
    <property type="project" value="UniProtKB-UniRule"/>
</dbReference>
<keyword evidence="12 25" id="KW-0460">Magnesium</keyword>
<feature type="binding site" evidence="24">
    <location>
        <begin position="334"/>
        <end position="335"/>
    </location>
    <ligand>
        <name>ATP</name>
        <dbReference type="ChEBI" id="CHEBI:30616"/>
    </ligand>
</feature>
<feature type="binding site" evidence="24">
    <location>
        <begin position="207"/>
        <end position="208"/>
    </location>
    <ligand>
        <name>ATP</name>
        <dbReference type="ChEBI" id="CHEBI:30616"/>
    </ligand>
</feature>
<evidence type="ECO:0000256" key="20">
    <source>
        <dbReference type="ARBA" id="ARBA00076288"/>
    </source>
</evidence>
<evidence type="ECO:0000313" key="29">
    <source>
        <dbReference type="Proteomes" id="UP000216533"/>
    </source>
</evidence>
<evidence type="ECO:0000256" key="24">
    <source>
        <dbReference type="PIRSR" id="PIRSR039102-2"/>
    </source>
</evidence>
<evidence type="ECO:0000256" key="6">
    <source>
        <dbReference type="ARBA" id="ARBA00012216"/>
    </source>
</evidence>
<dbReference type="SUPFAM" id="SSF52440">
    <property type="entry name" value="PreATP-grasp domain"/>
    <property type="match status" value="1"/>
</dbReference>
<dbReference type="SUPFAM" id="SSF56059">
    <property type="entry name" value="Glutathione synthetase ATP-binding domain-like"/>
    <property type="match status" value="1"/>
</dbReference>
<evidence type="ECO:0000256" key="5">
    <source>
        <dbReference type="ARBA" id="ARBA00010871"/>
    </source>
</evidence>
<comment type="pathway">
    <text evidence="4 22">Cell wall biogenesis; peptidoglycan biosynthesis.</text>
</comment>
<evidence type="ECO:0000256" key="1">
    <source>
        <dbReference type="ARBA" id="ARBA00001936"/>
    </source>
</evidence>
<keyword evidence="8 22" id="KW-0436">Ligase</keyword>
<dbReference type="InterPro" id="IPR000291">
    <property type="entry name" value="D-Ala_lig_Van_CS"/>
</dbReference>
<keyword evidence="16 22" id="KW-0961">Cell wall biogenesis/degradation</keyword>
<accession>A0A255EKA4</accession>
<evidence type="ECO:0000256" key="10">
    <source>
        <dbReference type="ARBA" id="ARBA00022741"/>
    </source>
</evidence>
<evidence type="ECO:0000256" key="17">
    <source>
        <dbReference type="ARBA" id="ARBA00047614"/>
    </source>
</evidence>
<dbReference type="GO" id="GO:0005524">
    <property type="term" value="F:ATP binding"/>
    <property type="evidence" value="ECO:0007669"/>
    <property type="project" value="UniProtKB-UniRule"/>
</dbReference>
<keyword evidence="10 24" id="KW-0547">Nucleotide-binding</keyword>
<evidence type="ECO:0000256" key="18">
    <source>
        <dbReference type="ARBA" id="ARBA00060592"/>
    </source>
</evidence>
<feature type="binding site" evidence="25">
    <location>
        <position position="335"/>
    </location>
    <ligand>
        <name>Mg(2+)</name>
        <dbReference type="ChEBI" id="CHEBI:18420"/>
        <label>2</label>
    </ligand>
</feature>
<dbReference type="RefSeq" id="WP_094449726.1">
    <property type="nucleotide sequence ID" value="NZ_NMVI01000007.1"/>
</dbReference>
<dbReference type="InterPro" id="IPR011761">
    <property type="entry name" value="ATP-grasp"/>
</dbReference>
<comment type="caution">
    <text evidence="28">The sequence shown here is derived from an EMBL/GenBank/DDBJ whole genome shotgun (WGS) entry which is preliminary data.</text>
</comment>
<evidence type="ECO:0000256" key="26">
    <source>
        <dbReference type="PROSITE-ProRule" id="PRU00409"/>
    </source>
</evidence>
<evidence type="ECO:0000256" key="25">
    <source>
        <dbReference type="PIRSR" id="PIRSR039102-3"/>
    </source>
</evidence>
<comment type="catalytic activity">
    <reaction evidence="17 22">
        <text>2 D-alanine + ATP = D-alanyl-D-alanine + ADP + phosphate + H(+)</text>
        <dbReference type="Rhea" id="RHEA:11224"/>
        <dbReference type="ChEBI" id="CHEBI:15378"/>
        <dbReference type="ChEBI" id="CHEBI:30616"/>
        <dbReference type="ChEBI" id="CHEBI:43474"/>
        <dbReference type="ChEBI" id="CHEBI:57416"/>
        <dbReference type="ChEBI" id="CHEBI:57822"/>
        <dbReference type="ChEBI" id="CHEBI:456216"/>
        <dbReference type="EC" id="6.3.2.4"/>
    </reaction>
</comment>
<dbReference type="FunFam" id="3.30.1490.20:FF:000007">
    <property type="entry name" value="D-alanine--D-alanine ligase"/>
    <property type="match status" value="1"/>
</dbReference>
<evidence type="ECO:0000259" key="27">
    <source>
        <dbReference type="PROSITE" id="PS50975"/>
    </source>
</evidence>
<evidence type="ECO:0000256" key="11">
    <source>
        <dbReference type="ARBA" id="ARBA00022840"/>
    </source>
</evidence>
<evidence type="ECO:0000256" key="16">
    <source>
        <dbReference type="ARBA" id="ARBA00023316"/>
    </source>
</evidence>
<dbReference type="InterPro" id="IPR013815">
    <property type="entry name" value="ATP_grasp_subdomain_1"/>
</dbReference>
<feature type="active site" evidence="23">
    <location>
        <position position="346"/>
    </location>
</feature>
<keyword evidence="9 25" id="KW-0479">Metal-binding</keyword>
<dbReference type="PANTHER" id="PTHR23132:SF25">
    <property type="entry name" value="D-ALANINE--D-ALANINE LIGASE A"/>
    <property type="match status" value="1"/>
</dbReference>
<dbReference type="NCBIfam" id="NF002378">
    <property type="entry name" value="PRK01372.1"/>
    <property type="match status" value="1"/>
</dbReference>
<evidence type="ECO:0000256" key="3">
    <source>
        <dbReference type="ARBA" id="ARBA00004496"/>
    </source>
</evidence>
<evidence type="ECO:0000256" key="7">
    <source>
        <dbReference type="ARBA" id="ARBA00022490"/>
    </source>
</evidence>
<feature type="binding site" evidence="25">
    <location>
        <position position="337"/>
    </location>
    <ligand>
        <name>Mg(2+)</name>
        <dbReference type="ChEBI" id="CHEBI:18420"/>
        <label>2</label>
    </ligand>
</feature>
<evidence type="ECO:0000313" key="28">
    <source>
        <dbReference type="EMBL" id="OYN90045.1"/>
    </source>
</evidence>
<dbReference type="GO" id="GO:0071555">
    <property type="term" value="P:cell wall organization"/>
    <property type="evidence" value="ECO:0007669"/>
    <property type="project" value="UniProtKB-KW"/>
</dbReference>
<comment type="function">
    <text evidence="2 22">Cell wall formation.</text>
</comment>
<evidence type="ECO:0000256" key="22">
    <source>
        <dbReference type="HAMAP-Rule" id="MF_00047"/>
    </source>
</evidence>
<organism evidence="28 29">
    <name type="scientific">Parenemella sanctibonifatiensis</name>
    <dbReference type="NCBI Taxonomy" id="2016505"/>
    <lineage>
        <taxon>Bacteria</taxon>
        <taxon>Bacillati</taxon>
        <taxon>Actinomycetota</taxon>
        <taxon>Actinomycetes</taxon>
        <taxon>Propionibacteriales</taxon>
        <taxon>Propionibacteriaceae</taxon>
        <taxon>Parenemella</taxon>
    </lineage>
</organism>
<keyword evidence="7 22" id="KW-0963">Cytoplasm</keyword>
<dbReference type="Pfam" id="PF01820">
    <property type="entry name" value="Dala_Dala_lig_N"/>
    <property type="match status" value="1"/>
</dbReference>
<dbReference type="Proteomes" id="UP000216533">
    <property type="component" value="Unassembled WGS sequence"/>
</dbReference>
<reference evidence="28 29" key="1">
    <citation type="submission" date="2017-07" db="EMBL/GenBank/DDBJ databases">
        <title>Draft whole genome sequences of clinical Proprionibacteriaceae strains.</title>
        <authorList>
            <person name="Bernier A.-M."/>
            <person name="Bernard K."/>
            <person name="Domingo M.-C."/>
        </authorList>
    </citation>
    <scope>NUCLEOTIDE SEQUENCE [LARGE SCALE GENOMIC DNA]</scope>
    <source>
        <strain evidence="28 29">NML 160184</strain>
    </source>
</reference>
<dbReference type="HAMAP" id="MF_00047">
    <property type="entry name" value="Dala_Dala_lig"/>
    <property type="match status" value="1"/>
</dbReference>
<dbReference type="FunFam" id="3.30.470.20:FF:000008">
    <property type="entry name" value="D-alanine--D-alanine ligase"/>
    <property type="match status" value="1"/>
</dbReference>
<feature type="binding site" evidence="24">
    <location>
        <begin position="199"/>
        <end position="201"/>
    </location>
    <ligand>
        <name>ATP</name>
        <dbReference type="ChEBI" id="CHEBI:30616"/>
    </ligand>
</feature>
<dbReference type="Gene3D" id="3.30.1490.20">
    <property type="entry name" value="ATP-grasp fold, A domain"/>
    <property type="match status" value="1"/>
</dbReference>
<comment type="subcellular location">
    <subcellularLocation>
        <location evidence="3 22">Cytoplasm</location>
    </subcellularLocation>
</comment>
<dbReference type="NCBIfam" id="NF002528">
    <property type="entry name" value="PRK01966.1-4"/>
    <property type="match status" value="1"/>
</dbReference>
<sequence length="378" mass="40296">MSADTTSASRPTTVLLVCGGPAGEHSVSCLTAAGVLGAMDHERYHVIPVGITTGGSWLRLSIEEVTAFRASGDELPSVDAIAQGRDEALLHRDGEDVLLATRQGSTLADPVRIDVAFALLHGPMGEDGTIQGLFELMRLRYVGCGVMASAVALDKDATHRMLLGAGLPMVPYTALSQADWTVGRRSSLDAIAALGLPVFVKPARGGSSVGISKVSVAEDLPAALDEAFTWGAKVIVEQGLENAREVECAVLQDPRQGLRTASVGEIVMEGTEFYDFTTKYLGNGKARMQVPADLTPDQAAEIDRLARRAFVALGCEGLARVDFFLTEKGRLLLNEVNTMPGFTEFSMYPYAWGQSGLAYADLIDLLIEQALQREAGPR</sequence>
<evidence type="ECO:0000256" key="19">
    <source>
        <dbReference type="ARBA" id="ARBA00068427"/>
    </source>
</evidence>
<dbReference type="Pfam" id="PF07478">
    <property type="entry name" value="Dala_Dala_lig_C"/>
    <property type="match status" value="1"/>
</dbReference>
<dbReference type="GO" id="GO:0008360">
    <property type="term" value="P:regulation of cell shape"/>
    <property type="evidence" value="ECO:0007669"/>
    <property type="project" value="UniProtKB-KW"/>
</dbReference>
<gene>
    <name evidence="22" type="primary">ddl</name>
    <name evidence="28" type="ORF">CGZ92_02110</name>
</gene>
<dbReference type="GO" id="GO:0005829">
    <property type="term" value="C:cytosol"/>
    <property type="evidence" value="ECO:0007669"/>
    <property type="project" value="TreeGrafter"/>
</dbReference>
<dbReference type="Gene3D" id="3.30.470.20">
    <property type="entry name" value="ATP-grasp fold, B domain"/>
    <property type="match status" value="1"/>
</dbReference>
<dbReference type="Gene3D" id="3.40.50.20">
    <property type="match status" value="1"/>
</dbReference>
<comment type="pathway">
    <text evidence="18">Glycan biosynthesis.</text>
</comment>
<dbReference type="PANTHER" id="PTHR23132">
    <property type="entry name" value="D-ALANINE--D-ALANINE LIGASE"/>
    <property type="match status" value="1"/>
</dbReference>
<dbReference type="EC" id="6.3.2.4" evidence="6 22"/>
<feature type="binding site" evidence="25">
    <location>
        <position position="335"/>
    </location>
    <ligand>
        <name>Mg(2+)</name>
        <dbReference type="ChEBI" id="CHEBI:18420"/>
        <label>1</label>
    </ligand>
</feature>
<proteinExistence type="inferred from homology"/>
<evidence type="ECO:0000256" key="8">
    <source>
        <dbReference type="ARBA" id="ARBA00022598"/>
    </source>
</evidence>
<dbReference type="UniPathway" id="UPA00219"/>
<evidence type="ECO:0000256" key="14">
    <source>
        <dbReference type="ARBA" id="ARBA00022984"/>
    </source>
</evidence>
<dbReference type="InterPro" id="IPR011127">
    <property type="entry name" value="Dala_Dala_lig_N"/>
</dbReference>
<keyword evidence="15 25" id="KW-0464">Manganese</keyword>
<dbReference type="PROSITE" id="PS00844">
    <property type="entry name" value="DALA_DALA_LIGASE_2"/>
    <property type="match status" value="1"/>
</dbReference>
<comment type="cofactor">
    <cofactor evidence="25">
        <name>Mg(2+)</name>
        <dbReference type="ChEBI" id="CHEBI:18420"/>
    </cofactor>
    <cofactor evidence="25">
        <name>Mn(2+)</name>
        <dbReference type="ChEBI" id="CHEBI:29035"/>
    </cofactor>
    <text evidence="25">Binds 2 magnesium or manganese ions per subunit.</text>
</comment>
<dbReference type="PROSITE" id="PS50975">
    <property type="entry name" value="ATP_GRASP"/>
    <property type="match status" value="1"/>
</dbReference>
<dbReference type="PIRSF" id="PIRSF039102">
    <property type="entry name" value="Ddl/VanB"/>
    <property type="match status" value="1"/>
</dbReference>
<evidence type="ECO:0000256" key="15">
    <source>
        <dbReference type="ARBA" id="ARBA00023211"/>
    </source>
</evidence>
<keyword evidence="11 26" id="KW-0067">ATP-binding</keyword>
<dbReference type="InterPro" id="IPR016185">
    <property type="entry name" value="PreATP-grasp_dom_sf"/>
</dbReference>
<feature type="binding site" evidence="24">
    <location>
        <begin position="237"/>
        <end position="245"/>
    </location>
    <ligand>
        <name>ATP</name>
        <dbReference type="ChEBI" id="CHEBI:30616"/>
    </ligand>
</feature>
<dbReference type="InterPro" id="IPR011095">
    <property type="entry name" value="Dala_Dala_lig_C"/>
</dbReference>
<dbReference type="EMBL" id="NMVI01000007">
    <property type="protein sequence ID" value="OYN90045.1"/>
    <property type="molecule type" value="Genomic_DNA"/>
</dbReference>
<evidence type="ECO:0000256" key="4">
    <source>
        <dbReference type="ARBA" id="ARBA00004752"/>
    </source>
</evidence>
<evidence type="ECO:0000256" key="2">
    <source>
        <dbReference type="ARBA" id="ARBA00003921"/>
    </source>
</evidence>
<evidence type="ECO:0000256" key="9">
    <source>
        <dbReference type="ARBA" id="ARBA00022723"/>
    </source>
</evidence>
<dbReference type="GO" id="GO:0046872">
    <property type="term" value="F:metal ion binding"/>
    <property type="evidence" value="ECO:0007669"/>
    <property type="project" value="UniProtKB-KW"/>
</dbReference>
<feature type="binding site" evidence="24">
    <location>
        <position position="155"/>
    </location>
    <ligand>
        <name>ATP</name>
        <dbReference type="ChEBI" id="CHEBI:30616"/>
    </ligand>
</feature>
<evidence type="ECO:0000256" key="23">
    <source>
        <dbReference type="PIRSR" id="PIRSR039102-1"/>
    </source>
</evidence>
<name>A0A255EKA4_9ACTN</name>
<comment type="cofactor">
    <cofactor evidence="1">
        <name>Mn(2+)</name>
        <dbReference type="ChEBI" id="CHEBI:29035"/>
    </cofactor>
</comment>
<evidence type="ECO:0000256" key="21">
    <source>
        <dbReference type="ARBA" id="ARBA00077154"/>
    </source>
</evidence>
<feature type="active site" evidence="23">
    <location>
        <position position="207"/>
    </location>
</feature>
<feature type="binding site" evidence="25">
    <location>
        <position position="322"/>
    </location>
    <ligand>
        <name>Mg(2+)</name>
        <dbReference type="ChEBI" id="CHEBI:18420"/>
        <label>1</label>
    </ligand>
</feature>
<feature type="domain" description="ATP-grasp" evidence="27">
    <location>
        <begin position="159"/>
        <end position="368"/>
    </location>
</feature>
<dbReference type="AlphaFoldDB" id="A0A255EKA4"/>
<dbReference type="NCBIfam" id="TIGR01205">
    <property type="entry name" value="D_ala_D_alaTIGR"/>
    <property type="match status" value="1"/>
</dbReference>
<dbReference type="PROSITE" id="PS00843">
    <property type="entry name" value="DALA_DALA_LIGASE_1"/>
    <property type="match status" value="1"/>
</dbReference>
<protein>
    <recommendedName>
        <fullName evidence="19 22">D-alanine--D-alanine ligase</fullName>
        <ecNumber evidence="6 22">6.3.2.4</ecNumber>
    </recommendedName>
    <alternativeName>
        <fullName evidence="21 22">D-Ala-D-Ala ligase</fullName>
    </alternativeName>
    <alternativeName>
        <fullName evidence="20 22">D-alanylalanine synthetase</fullName>
    </alternativeName>
</protein>
<keyword evidence="14 22" id="KW-0573">Peptidoglycan synthesis</keyword>
<evidence type="ECO:0000256" key="12">
    <source>
        <dbReference type="ARBA" id="ARBA00022842"/>
    </source>
</evidence>
<dbReference type="InterPro" id="IPR005905">
    <property type="entry name" value="D_ala_D_ala"/>
</dbReference>
<feature type="active site" evidence="23">
    <location>
        <position position="24"/>
    </location>
</feature>
<comment type="similarity">
    <text evidence="5 22">Belongs to the D-alanine--D-alanine ligase family.</text>
</comment>
<dbReference type="GO" id="GO:0008716">
    <property type="term" value="F:D-alanine-D-alanine ligase activity"/>
    <property type="evidence" value="ECO:0007669"/>
    <property type="project" value="UniProtKB-UniRule"/>
</dbReference>